<dbReference type="RefSeq" id="XP_002545213.1">
    <property type="nucleotide sequence ID" value="XM_002545167.1"/>
</dbReference>
<evidence type="ECO:0000259" key="7">
    <source>
        <dbReference type="PROSITE" id="PS50102"/>
    </source>
</evidence>
<dbReference type="GO" id="GO:0000184">
    <property type="term" value="P:nuclear-transcribed mRNA catabolic process, nonsense-mediated decay"/>
    <property type="evidence" value="ECO:0007669"/>
    <property type="project" value="UniProtKB-KW"/>
</dbReference>
<dbReference type="InterPro" id="IPR012677">
    <property type="entry name" value="Nucleotide-bd_a/b_plait_sf"/>
</dbReference>
<dbReference type="AlphaFoldDB" id="C4JQR3"/>
<dbReference type="InterPro" id="IPR035979">
    <property type="entry name" value="RBD_domain_sf"/>
</dbReference>
<dbReference type="OrthoDB" id="18087at2759"/>
<dbReference type="CDD" id="cd12455">
    <property type="entry name" value="RRM_like_Smg4_UPF3"/>
    <property type="match status" value="1"/>
</dbReference>
<evidence type="ECO:0000313" key="9">
    <source>
        <dbReference type="Proteomes" id="UP000002058"/>
    </source>
</evidence>
<evidence type="ECO:0000313" key="8">
    <source>
        <dbReference type="EMBL" id="EEP79884.1"/>
    </source>
</evidence>
<dbReference type="Pfam" id="PF00076">
    <property type="entry name" value="RRM_1"/>
    <property type="match status" value="1"/>
</dbReference>
<feature type="compositionally biased region" description="Pro residues" evidence="6">
    <location>
        <begin position="515"/>
        <end position="526"/>
    </location>
</feature>
<dbReference type="STRING" id="336963.C4JQR3"/>
<comment type="subcellular location">
    <subcellularLocation>
        <location evidence="1">Nucleus</location>
    </subcellularLocation>
</comment>
<organism evidence="8 9">
    <name type="scientific">Uncinocarpus reesii (strain UAMH 1704)</name>
    <dbReference type="NCBI Taxonomy" id="336963"/>
    <lineage>
        <taxon>Eukaryota</taxon>
        <taxon>Fungi</taxon>
        <taxon>Dikarya</taxon>
        <taxon>Ascomycota</taxon>
        <taxon>Pezizomycotina</taxon>
        <taxon>Eurotiomycetes</taxon>
        <taxon>Eurotiomycetidae</taxon>
        <taxon>Onygenales</taxon>
        <taxon>Onygenaceae</taxon>
        <taxon>Uncinocarpus</taxon>
    </lineage>
</organism>
<feature type="region of interest" description="Disordered" evidence="6">
    <location>
        <begin position="209"/>
        <end position="424"/>
    </location>
</feature>
<dbReference type="Pfam" id="PF03467">
    <property type="entry name" value="Smg4_UPF3"/>
    <property type="match status" value="1"/>
</dbReference>
<dbReference type="GeneID" id="8441366"/>
<keyword evidence="9" id="KW-1185">Reference proteome</keyword>
<dbReference type="CDD" id="cd00590">
    <property type="entry name" value="RRM_SF"/>
    <property type="match status" value="1"/>
</dbReference>
<dbReference type="GO" id="GO:0005730">
    <property type="term" value="C:nucleolus"/>
    <property type="evidence" value="ECO:0007669"/>
    <property type="project" value="TreeGrafter"/>
</dbReference>
<dbReference type="eggNOG" id="KOG1295">
    <property type="taxonomic scope" value="Eukaryota"/>
</dbReference>
<dbReference type="InterPro" id="IPR000504">
    <property type="entry name" value="RRM_dom"/>
</dbReference>
<dbReference type="KEGG" id="ure:UREG_04730"/>
<dbReference type="InterPro" id="IPR039722">
    <property type="entry name" value="Upf3"/>
</dbReference>
<dbReference type="VEuPathDB" id="FungiDB:UREG_04730"/>
<feature type="compositionally biased region" description="Low complexity" evidence="6">
    <location>
        <begin position="349"/>
        <end position="361"/>
    </location>
</feature>
<keyword evidence="5" id="KW-0694">RNA-binding</keyword>
<keyword evidence="3" id="KW-0866">Nonsense-mediated mRNA decay</keyword>
<proteinExistence type="inferred from homology"/>
<feature type="region of interest" description="Disordered" evidence="6">
    <location>
        <begin position="498"/>
        <end position="574"/>
    </location>
</feature>
<evidence type="ECO:0000256" key="6">
    <source>
        <dbReference type="SAM" id="MobiDB-lite"/>
    </source>
</evidence>
<dbReference type="GO" id="GO:0045727">
    <property type="term" value="P:positive regulation of translation"/>
    <property type="evidence" value="ECO:0007669"/>
    <property type="project" value="TreeGrafter"/>
</dbReference>
<evidence type="ECO:0000256" key="4">
    <source>
        <dbReference type="ARBA" id="ARBA00023242"/>
    </source>
</evidence>
<dbReference type="PANTHER" id="PTHR13112:SF0">
    <property type="entry name" value="FI21285P1"/>
    <property type="match status" value="1"/>
</dbReference>
<dbReference type="OMA" id="QYKPGKV"/>
<comment type="similarity">
    <text evidence="2">Belongs to the RENT3 family.</text>
</comment>
<dbReference type="SMART" id="SM00360">
    <property type="entry name" value="RRM"/>
    <property type="match status" value="1"/>
</dbReference>
<evidence type="ECO:0000256" key="5">
    <source>
        <dbReference type="PROSITE-ProRule" id="PRU00176"/>
    </source>
</evidence>
<dbReference type="GO" id="GO:0005737">
    <property type="term" value="C:cytoplasm"/>
    <property type="evidence" value="ECO:0007669"/>
    <property type="project" value="TreeGrafter"/>
</dbReference>
<feature type="region of interest" description="Disordered" evidence="6">
    <location>
        <begin position="1"/>
        <end position="37"/>
    </location>
</feature>
<reference evidence="9" key="1">
    <citation type="journal article" date="2009" name="Genome Res.">
        <title>Comparative genomic analyses of the human fungal pathogens Coccidioides and their relatives.</title>
        <authorList>
            <person name="Sharpton T.J."/>
            <person name="Stajich J.E."/>
            <person name="Rounsley S.D."/>
            <person name="Gardner M.J."/>
            <person name="Wortman J.R."/>
            <person name="Jordar V.S."/>
            <person name="Maiti R."/>
            <person name="Kodira C.D."/>
            <person name="Neafsey D.E."/>
            <person name="Zeng Q."/>
            <person name="Hung C.-Y."/>
            <person name="McMahan C."/>
            <person name="Muszewska A."/>
            <person name="Grynberg M."/>
            <person name="Mandel M.A."/>
            <person name="Kellner E.M."/>
            <person name="Barker B.M."/>
            <person name="Galgiani J.N."/>
            <person name="Orbach M.J."/>
            <person name="Kirkland T.N."/>
            <person name="Cole G.T."/>
            <person name="Henn M.R."/>
            <person name="Birren B.W."/>
            <person name="Taylor J.W."/>
        </authorList>
    </citation>
    <scope>NUCLEOTIDE SEQUENCE [LARGE SCALE GENOMIC DNA]</scope>
    <source>
        <strain evidence="9">UAMH 1704</strain>
    </source>
</reference>
<evidence type="ECO:0000256" key="1">
    <source>
        <dbReference type="ARBA" id="ARBA00004123"/>
    </source>
</evidence>
<feature type="compositionally biased region" description="Basic and acidic residues" evidence="6">
    <location>
        <begin position="243"/>
        <end position="267"/>
    </location>
</feature>
<evidence type="ECO:0000256" key="3">
    <source>
        <dbReference type="ARBA" id="ARBA00023161"/>
    </source>
</evidence>
<name>C4JQR3_UNCRE</name>
<gene>
    <name evidence="8" type="ORF">UREG_04730</name>
</gene>
<dbReference type="InParanoid" id="C4JQR3"/>
<protein>
    <recommendedName>
        <fullName evidence="7">RRM domain-containing protein</fullName>
    </recommendedName>
</protein>
<dbReference type="GO" id="GO:0003729">
    <property type="term" value="F:mRNA binding"/>
    <property type="evidence" value="ECO:0007669"/>
    <property type="project" value="TreeGrafter"/>
</dbReference>
<dbReference type="Gene3D" id="3.30.70.330">
    <property type="match status" value="2"/>
</dbReference>
<dbReference type="Proteomes" id="UP000002058">
    <property type="component" value="Unassembled WGS sequence"/>
</dbReference>
<feature type="compositionally biased region" description="Basic and acidic residues" evidence="6">
    <location>
        <begin position="362"/>
        <end position="373"/>
    </location>
</feature>
<feature type="domain" description="RRM" evidence="7">
    <location>
        <begin position="425"/>
        <end position="507"/>
    </location>
</feature>
<feature type="compositionally biased region" description="Pro residues" evidence="6">
    <location>
        <begin position="404"/>
        <end position="418"/>
    </location>
</feature>
<accession>C4JQR3</accession>
<keyword evidence="4" id="KW-0539">Nucleus</keyword>
<dbReference type="PROSITE" id="PS50102">
    <property type="entry name" value="RRM"/>
    <property type="match status" value="1"/>
</dbReference>
<sequence>MAHRPHGKSLTAGLLPMAPSTSQQAAAPKPNFTRTTSPRLKLLVRRLPPGLTQAEFDVALGTEWALGKGKVDWLSYKHGKVSTDYHYTTSPSKPSKPSRAYLRVTSSAIVGELSDKIRGASFQDARNTASDPSLLGPATLEYAPYPRAPGAKVRKDARLGTIDQDSEFIAFLESLTNPVPKPSSDDLLEPEREEKITITPLIQFLKEKKANKAREASLPSRATKPSRPAPKDSKAVQAKKVLSRTEKPAPAATEKKGKIEKAAKDTVKATSKQVAGQAPKHKGGKSAVAANQIEPTQPPSPSAPTLERKRERGNLTAATKILRRDLGLVPPRRRGDKPAPTDSTPTAVAPKESPSASSAETAKQESADTRQLRPEAPPKVSTPRLLKKPPIEPSAARNQKANPPTGPKNAPPSSPKVPAPRSTATQAFLKHANPSQGVTEELLDAGFSKFGKVVKVEIDKKKGFGYIDFADPEGLRKAIQASPVPIAQSQVVVLERRSTAAVAQARGSHIRNHAPSPPPPPPPAPPMTVSTAASGEGSPAPSRPLPKGPRGGGRGGARHRGGYGRGGRNAPPPR</sequence>
<dbReference type="SUPFAM" id="SSF54928">
    <property type="entry name" value="RNA-binding domain, RBD"/>
    <property type="match status" value="2"/>
</dbReference>
<dbReference type="PANTHER" id="PTHR13112">
    <property type="entry name" value="UPF3 REGULATOR OF NONSENSE TRANSCRIPTS-LIKE PROTEIN"/>
    <property type="match status" value="1"/>
</dbReference>
<dbReference type="HOGENOM" id="CLU_018549_0_0_1"/>
<dbReference type="EMBL" id="CH476616">
    <property type="protein sequence ID" value="EEP79884.1"/>
    <property type="molecule type" value="Genomic_DNA"/>
</dbReference>
<dbReference type="InterPro" id="IPR005120">
    <property type="entry name" value="UPF3_dom"/>
</dbReference>
<evidence type="ECO:0000256" key="2">
    <source>
        <dbReference type="ARBA" id="ARBA00005991"/>
    </source>
</evidence>